<protein>
    <submittedName>
        <fullName evidence="1">Uncharacterized protein</fullName>
    </submittedName>
</protein>
<accession>A0AAE0BU39</accession>
<name>A0AAE0BU39_9CHLO</name>
<proteinExistence type="predicted"/>
<evidence type="ECO:0000313" key="2">
    <source>
        <dbReference type="Proteomes" id="UP001190700"/>
    </source>
</evidence>
<comment type="caution">
    <text evidence="1">The sequence shown here is derived from an EMBL/GenBank/DDBJ whole genome shotgun (WGS) entry which is preliminary data.</text>
</comment>
<dbReference type="AlphaFoldDB" id="A0AAE0BU39"/>
<evidence type="ECO:0000313" key="1">
    <source>
        <dbReference type="EMBL" id="KAK3241905.1"/>
    </source>
</evidence>
<dbReference type="Proteomes" id="UP001190700">
    <property type="component" value="Unassembled WGS sequence"/>
</dbReference>
<gene>
    <name evidence="1" type="ORF">CYMTET_48365</name>
</gene>
<keyword evidence="2" id="KW-1185">Reference proteome</keyword>
<sequence length="168" mass="19553">MRSIIEKVGQILDLNYVNYGDEANLFFLLNALHRYAIQIQEHRRKGDGEEPCPMPEALYNVQLDNVVTNKNIMLSGYISWLVMSGAFKKTWFDRRYENVNGISTQQAFKAYKNEDGEVDVKHNMYFTYEKRLPEEGLEVLIHMHENLPGFVAPKAFSEECLEKLDDLV</sequence>
<dbReference type="EMBL" id="LGRX02033283">
    <property type="protein sequence ID" value="KAK3241905.1"/>
    <property type="molecule type" value="Genomic_DNA"/>
</dbReference>
<reference evidence="1 2" key="1">
    <citation type="journal article" date="2015" name="Genome Biol. Evol.">
        <title>Comparative Genomics of a Bacterivorous Green Alga Reveals Evolutionary Causalities and Consequences of Phago-Mixotrophic Mode of Nutrition.</title>
        <authorList>
            <person name="Burns J.A."/>
            <person name="Paasch A."/>
            <person name="Narechania A."/>
            <person name="Kim E."/>
        </authorList>
    </citation>
    <scope>NUCLEOTIDE SEQUENCE [LARGE SCALE GENOMIC DNA]</scope>
    <source>
        <strain evidence="1 2">PLY_AMNH</strain>
    </source>
</reference>
<organism evidence="1 2">
    <name type="scientific">Cymbomonas tetramitiformis</name>
    <dbReference type="NCBI Taxonomy" id="36881"/>
    <lineage>
        <taxon>Eukaryota</taxon>
        <taxon>Viridiplantae</taxon>
        <taxon>Chlorophyta</taxon>
        <taxon>Pyramimonadophyceae</taxon>
        <taxon>Pyramimonadales</taxon>
        <taxon>Pyramimonadaceae</taxon>
        <taxon>Cymbomonas</taxon>
    </lineage>
</organism>